<dbReference type="Proteomes" id="UP000024635">
    <property type="component" value="Unassembled WGS sequence"/>
</dbReference>
<dbReference type="EMBL" id="JARK01001337">
    <property type="protein sequence ID" value="EYC34665.1"/>
    <property type="molecule type" value="Genomic_DNA"/>
</dbReference>
<evidence type="ECO:0000313" key="1">
    <source>
        <dbReference type="EMBL" id="EYC34665.1"/>
    </source>
</evidence>
<proteinExistence type="predicted"/>
<organism evidence="1 2">
    <name type="scientific">Ancylostoma ceylanicum</name>
    <dbReference type="NCBI Taxonomy" id="53326"/>
    <lineage>
        <taxon>Eukaryota</taxon>
        <taxon>Metazoa</taxon>
        <taxon>Ecdysozoa</taxon>
        <taxon>Nematoda</taxon>
        <taxon>Chromadorea</taxon>
        <taxon>Rhabditida</taxon>
        <taxon>Rhabditina</taxon>
        <taxon>Rhabditomorpha</taxon>
        <taxon>Strongyloidea</taxon>
        <taxon>Ancylostomatidae</taxon>
        <taxon>Ancylostomatinae</taxon>
        <taxon>Ancylostoma</taxon>
    </lineage>
</organism>
<sequence length="79" mass="8896">MLKLEDELLEGTEMSGGARFKQATRLIKLHEQPAERQPRQAAATRLYPFTPFFMARSGMGRIHPLPVMSRIARGEEKGG</sequence>
<dbReference type="AlphaFoldDB" id="A0A016W4U4"/>
<keyword evidence="2" id="KW-1185">Reference proteome</keyword>
<evidence type="ECO:0000313" key="2">
    <source>
        <dbReference type="Proteomes" id="UP000024635"/>
    </source>
</evidence>
<comment type="caution">
    <text evidence="1">The sequence shown here is derived from an EMBL/GenBank/DDBJ whole genome shotgun (WGS) entry which is preliminary data.</text>
</comment>
<accession>A0A016W4U4</accession>
<name>A0A016W4U4_9BILA</name>
<gene>
    <name evidence="1" type="primary">Acey_s0001.g86</name>
    <name evidence="1" type="ORF">Y032_0001g86</name>
</gene>
<protein>
    <submittedName>
        <fullName evidence="1">Uncharacterized protein</fullName>
    </submittedName>
</protein>
<reference evidence="2" key="1">
    <citation type="journal article" date="2015" name="Nat. Genet.">
        <title>The genome and transcriptome of the zoonotic hookworm Ancylostoma ceylanicum identify infection-specific gene families.</title>
        <authorList>
            <person name="Schwarz E.M."/>
            <person name="Hu Y."/>
            <person name="Antoshechkin I."/>
            <person name="Miller M.M."/>
            <person name="Sternberg P.W."/>
            <person name="Aroian R.V."/>
        </authorList>
    </citation>
    <scope>NUCLEOTIDE SEQUENCE</scope>
    <source>
        <strain evidence="2">HY135</strain>
    </source>
</reference>